<proteinExistence type="predicted"/>
<protein>
    <submittedName>
        <fullName evidence="2">Uncharacterized protein</fullName>
    </submittedName>
</protein>
<dbReference type="RefSeq" id="WP_013179873.1">
    <property type="nucleotide sequence ID" value="NZ_JANUCQ010000002.1"/>
</dbReference>
<feature type="transmembrane region" description="Helical" evidence="1">
    <location>
        <begin position="25"/>
        <end position="47"/>
    </location>
</feature>
<accession>A0ABT2EVN2</accession>
<reference evidence="2" key="1">
    <citation type="submission" date="2022-08" db="EMBL/GenBank/DDBJ databases">
        <title>Genomic Encyclopedia of Type Strains, Phase V (KMG-V): Genome sequencing to study the core and pangenomes of soil and plant-associated prokaryotes.</title>
        <authorList>
            <person name="Whitman W."/>
        </authorList>
    </citation>
    <scope>NUCLEOTIDE SEQUENCE</scope>
    <source>
        <strain evidence="2">PS</strain>
    </source>
</reference>
<sequence length="107" mass="11996">MVNTSVVSLDFEILSNPNIFETLKYLLALYPETVSIILLGANIAIYLSSNKNTMIVFVSELIMITFISFFIGLDVIFSKSISTTVFIVNGVFTLMMLTETIKEMQKP</sequence>
<dbReference type="EMBL" id="JANUCQ010000002">
    <property type="protein sequence ID" value="MCS3922022.1"/>
    <property type="molecule type" value="Genomic_DNA"/>
</dbReference>
<gene>
    <name evidence="2" type="ORF">M2325_000707</name>
</gene>
<evidence type="ECO:0000256" key="1">
    <source>
        <dbReference type="SAM" id="Phobius"/>
    </source>
</evidence>
<evidence type="ECO:0000313" key="3">
    <source>
        <dbReference type="Proteomes" id="UP001140258"/>
    </source>
</evidence>
<feature type="transmembrane region" description="Helical" evidence="1">
    <location>
        <begin position="79"/>
        <end position="97"/>
    </location>
</feature>
<keyword evidence="1" id="KW-0812">Transmembrane</keyword>
<organism evidence="2 3">
    <name type="scientific">Methanococcus voltae PS</name>
    <dbReference type="NCBI Taxonomy" id="523842"/>
    <lineage>
        <taxon>Archaea</taxon>
        <taxon>Methanobacteriati</taxon>
        <taxon>Methanobacteriota</taxon>
        <taxon>Methanomada group</taxon>
        <taxon>Methanococci</taxon>
        <taxon>Methanococcales</taxon>
        <taxon>Methanococcaceae</taxon>
        <taxon>Methanococcus</taxon>
    </lineage>
</organism>
<keyword evidence="1" id="KW-1133">Transmembrane helix</keyword>
<feature type="transmembrane region" description="Helical" evidence="1">
    <location>
        <begin position="54"/>
        <end position="73"/>
    </location>
</feature>
<name>A0ABT2EVN2_METVO</name>
<evidence type="ECO:0000313" key="2">
    <source>
        <dbReference type="EMBL" id="MCS3922022.1"/>
    </source>
</evidence>
<dbReference type="Proteomes" id="UP001140258">
    <property type="component" value="Unassembled WGS sequence"/>
</dbReference>
<keyword evidence="1" id="KW-0472">Membrane</keyword>
<comment type="caution">
    <text evidence="2">The sequence shown here is derived from an EMBL/GenBank/DDBJ whole genome shotgun (WGS) entry which is preliminary data.</text>
</comment>
<keyword evidence="3" id="KW-1185">Reference proteome</keyword>